<dbReference type="SUPFAM" id="SSF88697">
    <property type="entry name" value="PUA domain-like"/>
    <property type="match status" value="1"/>
</dbReference>
<evidence type="ECO:0000259" key="13">
    <source>
        <dbReference type="PROSITE" id="PS51015"/>
    </source>
</evidence>
<proteinExistence type="predicted"/>
<dbReference type="GO" id="GO:0003690">
    <property type="term" value="F:double-stranded DNA binding"/>
    <property type="evidence" value="ECO:0007669"/>
    <property type="project" value="TreeGrafter"/>
</dbReference>
<feature type="region of interest" description="Disordered" evidence="9">
    <location>
        <begin position="392"/>
        <end position="419"/>
    </location>
</feature>
<dbReference type="GO" id="GO:0008270">
    <property type="term" value="F:zinc ion binding"/>
    <property type="evidence" value="ECO:0007669"/>
    <property type="project" value="InterPro"/>
</dbReference>
<comment type="subcellular location">
    <subcellularLocation>
        <location evidence="1">Chromosome</location>
    </subcellularLocation>
    <subcellularLocation>
        <location evidence="8">Nucleus</location>
    </subcellularLocation>
</comment>
<dbReference type="PROSITE" id="PS50868">
    <property type="entry name" value="POST_SET"/>
    <property type="match status" value="1"/>
</dbReference>
<evidence type="ECO:0000256" key="8">
    <source>
        <dbReference type="PROSITE-ProRule" id="PRU00358"/>
    </source>
</evidence>
<dbReference type="InterPro" id="IPR051357">
    <property type="entry name" value="H3K9_HMTase_SUVAR3-9"/>
</dbReference>
<keyword evidence="3 14" id="KW-0489">Methyltransferase</keyword>
<dbReference type="PANTHER" id="PTHR45660:SF46">
    <property type="entry name" value="HISTONE-LYSINE N-METHYLTRANSFERASE, H3 LYSINE-9 SPECIFIC SUVH6"/>
    <property type="match status" value="1"/>
</dbReference>
<dbReference type="InterPro" id="IPR015947">
    <property type="entry name" value="PUA-like_sf"/>
</dbReference>
<evidence type="ECO:0000313" key="14">
    <source>
        <dbReference type="EMBL" id="PKA57297.1"/>
    </source>
</evidence>
<evidence type="ECO:0000256" key="1">
    <source>
        <dbReference type="ARBA" id="ARBA00004286"/>
    </source>
</evidence>
<dbReference type="PROSITE" id="PS51575">
    <property type="entry name" value="SAM_MT43_SUVAR39_2"/>
    <property type="match status" value="1"/>
</dbReference>
<evidence type="ECO:0000256" key="2">
    <source>
        <dbReference type="ARBA" id="ARBA00022454"/>
    </source>
</evidence>
<evidence type="ECO:0000256" key="9">
    <source>
        <dbReference type="SAM" id="MobiDB-lite"/>
    </source>
</evidence>
<dbReference type="SMART" id="SM00468">
    <property type="entry name" value="PreSET"/>
    <property type="match status" value="1"/>
</dbReference>
<accession>A0A2I0AP06</accession>
<feature type="domain" description="Post-SET" evidence="12">
    <location>
        <begin position="1095"/>
        <end position="1111"/>
    </location>
</feature>
<feature type="domain" description="SET" evidence="10">
    <location>
        <begin position="938"/>
        <end position="1081"/>
    </location>
</feature>
<dbReference type="InterPro" id="IPR046341">
    <property type="entry name" value="SET_dom_sf"/>
</dbReference>
<dbReference type="SMART" id="SM00508">
    <property type="entry name" value="PostSET"/>
    <property type="match status" value="1"/>
</dbReference>
<dbReference type="GO" id="GO:0005694">
    <property type="term" value="C:chromosome"/>
    <property type="evidence" value="ECO:0007669"/>
    <property type="project" value="UniProtKB-SubCell"/>
</dbReference>
<dbReference type="Gene3D" id="2.30.280.10">
    <property type="entry name" value="SRA-YDG"/>
    <property type="match status" value="1"/>
</dbReference>
<evidence type="ECO:0000259" key="11">
    <source>
        <dbReference type="PROSITE" id="PS50867"/>
    </source>
</evidence>
<dbReference type="SUPFAM" id="SSF82199">
    <property type="entry name" value="SET domain"/>
    <property type="match status" value="1"/>
</dbReference>
<dbReference type="STRING" id="1088818.A0A2I0AP06"/>
<evidence type="ECO:0000259" key="12">
    <source>
        <dbReference type="PROSITE" id="PS50868"/>
    </source>
</evidence>
<dbReference type="PROSITE" id="PS51015">
    <property type="entry name" value="YDG"/>
    <property type="match status" value="1"/>
</dbReference>
<dbReference type="GO" id="GO:0042054">
    <property type="term" value="F:histone methyltransferase activity"/>
    <property type="evidence" value="ECO:0007669"/>
    <property type="project" value="InterPro"/>
</dbReference>
<protein>
    <submittedName>
        <fullName evidence="14">Histone-lysine N-methyltransferase, H3 lysine-9 specific SUVH6</fullName>
        <ecNumber evidence="14">2.1.1.43</ecNumber>
    </submittedName>
</protein>
<evidence type="ECO:0000256" key="7">
    <source>
        <dbReference type="ARBA" id="ARBA00023242"/>
    </source>
</evidence>
<evidence type="ECO:0000256" key="6">
    <source>
        <dbReference type="ARBA" id="ARBA00022853"/>
    </source>
</evidence>
<keyword evidence="15" id="KW-1185">Reference proteome</keyword>
<keyword evidence="6" id="KW-0156">Chromatin regulator</keyword>
<keyword evidence="7 8" id="KW-0539">Nucleus</keyword>
<dbReference type="InterPro" id="IPR025794">
    <property type="entry name" value="H3-K9-MeTrfase_plant"/>
</dbReference>
<evidence type="ECO:0000259" key="10">
    <source>
        <dbReference type="PROSITE" id="PS50280"/>
    </source>
</evidence>
<keyword evidence="2" id="KW-0158">Chromosome</keyword>
<evidence type="ECO:0000256" key="3">
    <source>
        <dbReference type="ARBA" id="ARBA00022603"/>
    </source>
</evidence>
<dbReference type="Pfam" id="PF05033">
    <property type="entry name" value="Pre-SET"/>
    <property type="match status" value="1"/>
</dbReference>
<dbReference type="PROSITE" id="PS50867">
    <property type="entry name" value="PRE_SET"/>
    <property type="match status" value="1"/>
</dbReference>
<dbReference type="AlphaFoldDB" id="A0A2I0AP06"/>
<dbReference type="GO" id="GO:0032259">
    <property type="term" value="P:methylation"/>
    <property type="evidence" value="ECO:0007669"/>
    <property type="project" value="UniProtKB-KW"/>
</dbReference>
<feature type="domain" description="YDG" evidence="13">
    <location>
        <begin position="656"/>
        <end position="805"/>
    </location>
</feature>
<dbReference type="EMBL" id="KZ451969">
    <property type="protein sequence ID" value="PKA57297.1"/>
    <property type="molecule type" value="Genomic_DNA"/>
</dbReference>
<dbReference type="PANTHER" id="PTHR45660">
    <property type="entry name" value="HISTONE-LYSINE N-METHYLTRANSFERASE SETMAR"/>
    <property type="match status" value="1"/>
</dbReference>
<dbReference type="InterPro" id="IPR036987">
    <property type="entry name" value="SRA-YDG_sf"/>
</dbReference>
<keyword evidence="5" id="KW-0949">S-adenosyl-L-methionine</keyword>
<gene>
    <name evidence="14" type="primary">SUVH6</name>
    <name evidence="14" type="ORF">AXF42_Ash002601</name>
</gene>
<name>A0A2I0AP06_9ASPA</name>
<reference evidence="14 15" key="1">
    <citation type="journal article" date="2017" name="Nature">
        <title>The Apostasia genome and the evolution of orchids.</title>
        <authorList>
            <person name="Zhang G.Q."/>
            <person name="Liu K.W."/>
            <person name="Li Z."/>
            <person name="Lohaus R."/>
            <person name="Hsiao Y.Y."/>
            <person name="Niu S.C."/>
            <person name="Wang J.Y."/>
            <person name="Lin Y.C."/>
            <person name="Xu Q."/>
            <person name="Chen L.J."/>
            <person name="Yoshida K."/>
            <person name="Fujiwara S."/>
            <person name="Wang Z.W."/>
            <person name="Zhang Y.Q."/>
            <person name="Mitsuda N."/>
            <person name="Wang M."/>
            <person name="Liu G.H."/>
            <person name="Pecoraro L."/>
            <person name="Huang H.X."/>
            <person name="Xiao X.J."/>
            <person name="Lin M."/>
            <person name="Wu X.Y."/>
            <person name="Wu W.L."/>
            <person name="Chen Y.Y."/>
            <person name="Chang S.B."/>
            <person name="Sakamoto S."/>
            <person name="Ohme-Takagi M."/>
            <person name="Yagi M."/>
            <person name="Zeng S.J."/>
            <person name="Shen C.Y."/>
            <person name="Yeh C.M."/>
            <person name="Luo Y.B."/>
            <person name="Tsai W.C."/>
            <person name="Van de Peer Y."/>
            <person name="Liu Z.J."/>
        </authorList>
    </citation>
    <scope>NUCLEOTIDE SEQUENCE [LARGE SCALE GENOMIC DNA]</scope>
    <source>
        <strain evidence="15">cv. Shenzhen</strain>
        <tissue evidence="14">Stem</tissue>
    </source>
</reference>
<dbReference type="SMART" id="SM00466">
    <property type="entry name" value="SRA"/>
    <property type="match status" value="1"/>
</dbReference>
<evidence type="ECO:0000256" key="4">
    <source>
        <dbReference type="ARBA" id="ARBA00022679"/>
    </source>
</evidence>
<dbReference type="InterPro" id="IPR003105">
    <property type="entry name" value="SRA_YDG"/>
</dbReference>
<evidence type="ECO:0000313" key="15">
    <source>
        <dbReference type="Proteomes" id="UP000236161"/>
    </source>
</evidence>
<dbReference type="Gene3D" id="2.170.270.10">
    <property type="entry name" value="SET domain"/>
    <property type="match status" value="1"/>
</dbReference>
<sequence>MMEVSIGTPPKYKRRKVFAIRQFPRGCGPNVVQSKTKSSAEASVMDGLENGEVSSSDRVLVASDVGEERVAPPVLQRGVEEVAASNGVLLRGTADSTNGLISVGMGNDVGSSSEMANEFSDSAKLQNGHVHSKIYGPPKRRKVSAIRQFPPGCGPSAYTSRTDGHQRVVSASTLLKDDLLGGKVDGARKQLYDDSVRFAGTEIDGQMGRNVGNEILQENDRISGEVGISSLIASPKSNSLKGEDKKPTSKQQEIVGGSLVDGKIYEDEKSAVKQIISTEGSVQFKSAGKVGFEKMSDSTITKQHDMSVDVKLKPASRSGLNVISKGKSVDKDLVRSNSDKNLDGKKVQNTGAQVQGTASKSGLSGNIVGSKPDVALSGRKISELDKNLQVKANDSRPSHLAVKSPRGTKVVDKELSSLSKRNSTYDNDNIIVKRKLSEGLSYKNQIPEKVDIELEAYAERMVILAMNAADNCPWSNPKKRRATNSNSVIKNDMNREKRLRGKDSASMVLSSSQYGFKEVVENDGEIPQQDENSKALVVYQVSNERTSVMNPIVSPELSQKGKALTVRQKPNEMSVIMTPFTPTECNQKNGEINQEVMARNKVKRALRLFQLICRKLLQGEESRSKRMGKINRIDLQTASILKEKGEWLGPADAIVGHIPGVQIGDEFHYRVELSMVGLHRPYQAGIDSTKKNGIVVAASIVASAGYQDDIDSDVLIYSGSGGNSARDKQAEDQKLERGNLGLRNCIDSQTPVRVIYGFKEKGSDPNDSKSKLVTTFTYDGLYQVISYWQEIGPHGFNVFKFQLKRIAGQPELALKELKRSAQLKTRVGLCVKDIATGKEKFPIIGINIVDTDLPMPFNYITKNIYPSWYELIPPKGCDCTDGCSDSENCACAVKNGGEIPFNYNGAIVQAKPLIYECGPSCKCPSSCHNRVSQHGIRIPLEIFKTEGRGWGVRSLKSIPSGSFICEYIGELLQDGEAEQRTNDEYLFDIGHNYDDQSLWHDLPNLIPNLQSSSACDTVENVGFTIDAAEYGNIGRFINHSCSPNLYAQNVLYDHDDKRIPHIMFFAVDNIPPLQELTYHYNYTIDQVRDCKGNIKQKTCRCGSPECSGRLY</sequence>
<dbReference type="Pfam" id="PF02182">
    <property type="entry name" value="SAD_SRA"/>
    <property type="match status" value="1"/>
</dbReference>
<feature type="domain" description="Pre-SET" evidence="11">
    <location>
        <begin position="875"/>
        <end position="935"/>
    </location>
</feature>
<dbReference type="Proteomes" id="UP000236161">
    <property type="component" value="Unassembled WGS sequence"/>
</dbReference>
<evidence type="ECO:0000256" key="5">
    <source>
        <dbReference type="ARBA" id="ARBA00022691"/>
    </source>
</evidence>
<dbReference type="InterPro" id="IPR007728">
    <property type="entry name" value="Pre-SET_dom"/>
</dbReference>
<dbReference type="InterPro" id="IPR001214">
    <property type="entry name" value="SET_dom"/>
</dbReference>
<dbReference type="InterPro" id="IPR003616">
    <property type="entry name" value="Post-SET_dom"/>
</dbReference>
<dbReference type="EC" id="2.1.1.43" evidence="14"/>
<organism evidence="14 15">
    <name type="scientific">Apostasia shenzhenica</name>
    <dbReference type="NCBI Taxonomy" id="1088818"/>
    <lineage>
        <taxon>Eukaryota</taxon>
        <taxon>Viridiplantae</taxon>
        <taxon>Streptophyta</taxon>
        <taxon>Embryophyta</taxon>
        <taxon>Tracheophyta</taxon>
        <taxon>Spermatophyta</taxon>
        <taxon>Magnoliopsida</taxon>
        <taxon>Liliopsida</taxon>
        <taxon>Asparagales</taxon>
        <taxon>Orchidaceae</taxon>
        <taxon>Apostasioideae</taxon>
        <taxon>Apostasia</taxon>
    </lineage>
</organism>
<dbReference type="OrthoDB" id="5792673at2759"/>
<dbReference type="Pfam" id="PF00856">
    <property type="entry name" value="SET"/>
    <property type="match status" value="1"/>
</dbReference>
<keyword evidence="4 14" id="KW-0808">Transferase</keyword>
<dbReference type="PROSITE" id="PS50280">
    <property type="entry name" value="SET"/>
    <property type="match status" value="1"/>
</dbReference>
<dbReference type="SMART" id="SM00317">
    <property type="entry name" value="SET"/>
    <property type="match status" value="1"/>
</dbReference>
<dbReference type="GO" id="GO:0005634">
    <property type="term" value="C:nucleus"/>
    <property type="evidence" value="ECO:0007669"/>
    <property type="project" value="UniProtKB-SubCell"/>
</dbReference>